<sequence>MYSDLDLDLRPGDGVGNFVLGASLWTVIEFLRSNTALFPQVELKYDPDASATPIIIHVRPHIDLLFSPAHQRLHTIALRNFHDHPPLTLRYKDKVLASPDSDLKRVDVNLAFGPTYPGDDLIYPGVRFFFSDDVSKAPNNRQDRTQNVKRILVSQSDADPNVSPRDPLGEVQVCAAMDDELAEAVARVHDGVTLRFYPDVKQIVRVRLGVTTAQDLLCDLGPPLRTFYKEDDRMSIHSRTRSADEEGVEPSYFYNYLHHGLDFLIADGTHVVKKIIMHTNVPGSPLFQRYKRCPWQIEGSPEDDEDDSPPRVRFHDRVDVISRFLSPGGAPPSMNFDRTVGEDTLTLPTPITRLLGFDGVILEATQAAQVVSVTLF</sequence>
<reference evidence="1" key="2">
    <citation type="journal article" date="2022" name="New Phytol.">
        <title>Evolutionary transition to the ectomycorrhizal habit in the genomes of a hyperdiverse lineage of mushroom-forming fungi.</title>
        <authorList>
            <person name="Looney B."/>
            <person name="Miyauchi S."/>
            <person name="Morin E."/>
            <person name="Drula E."/>
            <person name="Courty P.E."/>
            <person name="Kohler A."/>
            <person name="Kuo A."/>
            <person name="LaButti K."/>
            <person name="Pangilinan J."/>
            <person name="Lipzen A."/>
            <person name="Riley R."/>
            <person name="Andreopoulos W."/>
            <person name="He G."/>
            <person name="Johnson J."/>
            <person name="Nolan M."/>
            <person name="Tritt A."/>
            <person name="Barry K.W."/>
            <person name="Grigoriev I.V."/>
            <person name="Nagy L.G."/>
            <person name="Hibbett D."/>
            <person name="Henrissat B."/>
            <person name="Matheny P.B."/>
            <person name="Labbe J."/>
            <person name="Martin F.M."/>
        </authorList>
    </citation>
    <scope>NUCLEOTIDE SEQUENCE</scope>
    <source>
        <strain evidence="1">EC-137</strain>
    </source>
</reference>
<gene>
    <name evidence="1" type="ORF">K488DRAFT_53615</name>
</gene>
<evidence type="ECO:0000313" key="2">
    <source>
        <dbReference type="Proteomes" id="UP000814128"/>
    </source>
</evidence>
<keyword evidence="2" id="KW-1185">Reference proteome</keyword>
<protein>
    <submittedName>
        <fullName evidence="1">UPF0183-domain-containing protein</fullName>
    </submittedName>
</protein>
<proteinExistence type="predicted"/>
<dbReference type="EMBL" id="MU273609">
    <property type="protein sequence ID" value="KAI0030703.1"/>
    <property type="molecule type" value="Genomic_DNA"/>
</dbReference>
<accession>A0ACB8QFU0</accession>
<organism evidence="1 2">
    <name type="scientific">Vararia minispora EC-137</name>
    <dbReference type="NCBI Taxonomy" id="1314806"/>
    <lineage>
        <taxon>Eukaryota</taxon>
        <taxon>Fungi</taxon>
        <taxon>Dikarya</taxon>
        <taxon>Basidiomycota</taxon>
        <taxon>Agaricomycotina</taxon>
        <taxon>Agaricomycetes</taxon>
        <taxon>Russulales</taxon>
        <taxon>Lachnocladiaceae</taxon>
        <taxon>Vararia</taxon>
    </lineage>
</organism>
<reference evidence="1" key="1">
    <citation type="submission" date="2021-02" db="EMBL/GenBank/DDBJ databases">
        <authorList>
            <consortium name="DOE Joint Genome Institute"/>
            <person name="Ahrendt S."/>
            <person name="Looney B.P."/>
            <person name="Miyauchi S."/>
            <person name="Morin E."/>
            <person name="Drula E."/>
            <person name="Courty P.E."/>
            <person name="Chicoki N."/>
            <person name="Fauchery L."/>
            <person name="Kohler A."/>
            <person name="Kuo A."/>
            <person name="Labutti K."/>
            <person name="Pangilinan J."/>
            <person name="Lipzen A."/>
            <person name="Riley R."/>
            <person name="Andreopoulos W."/>
            <person name="He G."/>
            <person name="Johnson J."/>
            <person name="Barry K.W."/>
            <person name="Grigoriev I.V."/>
            <person name="Nagy L."/>
            <person name="Hibbett D."/>
            <person name="Henrissat B."/>
            <person name="Matheny P.B."/>
            <person name="Labbe J."/>
            <person name="Martin F."/>
        </authorList>
    </citation>
    <scope>NUCLEOTIDE SEQUENCE</scope>
    <source>
        <strain evidence="1">EC-137</strain>
    </source>
</reference>
<name>A0ACB8QFU0_9AGAM</name>
<evidence type="ECO:0000313" key="1">
    <source>
        <dbReference type="EMBL" id="KAI0030703.1"/>
    </source>
</evidence>
<comment type="caution">
    <text evidence="1">The sequence shown here is derived from an EMBL/GenBank/DDBJ whole genome shotgun (WGS) entry which is preliminary data.</text>
</comment>
<dbReference type="Proteomes" id="UP000814128">
    <property type="component" value="Unassembled WGS sequence"/>
</dbReference>